<feature type="transmembrane region" description="Helical" evidence="6">
    <location>
        <begin position="97"/>
        <end position="118"/>
    </location>
</feature>
<dbReference type="EMBL" id="FOZX01000004">
    <property type="protein sequence ID" value="SFS72014.1"/>
    <property type="molecule type" value="Genomic_DNA"/>
</dbReference>
<evidence type="ECO:0000313" key="7">
    <source>
        <dbReference type="EMBL" id="SFS72014.1"/>
    </source>
</evidence>
<dbReference type="AlphaFoldDB" id="A0A1I6S536"/>
<keyword evidence="5 6" id="KW-0472">Membrane</keyword>
<feature type="transmembrane region" description="Helical" evidence="6">
    <location>
        <begin position="38"/>
        <end position="59"/>
    </location>
</feature>
<gene>
    <name evidence="7" type="ORF">SAMN05660874_02893</name>
</gene>
<evidence type="ECO:0000256" key="6">
    <source>
        <dbReference type="SAM" id="Phobius"/>
    </source>
</evidence>
<name>A0A1I6S536_9PSEU</name>
<feature type="transmembrane region" description="Helical" evidence="6">
    <location>
        <begin position="124"/>
        <end position="141"/>
    </location>
</feature>
<comment type="similarity">
    <text evidence="2">Belongs to the TMEM86 family.</text>
</comment>
<keyword evidence="3 6" id="KW-0812">Transmembrane</keyword>
<dbReference type="PANTHER" id="PTHR31885">
    <property type="entry name" value="GH04784P"/>
    <property type="match status" value="1"/>
</dbReference>
<evidence type="ECO:0000256" key="5">
    <source>
        <dbReference type="ARBA" id="ARBA00023136"/>
    </source>
</evidence>
<reference evidence="8" key="1">
    <citation type="submission" date="2016-10" db="EMBL/GenBank/DDBJ databases">
        <authorList>
            <person name="Varghese N."/>
            <person name="Submissions S."/>
        </authorList>
    </citation>
    <scope>NUCLEOTIDE SEQUENCE [LARGE SCALE GENOMIC DNA]</scope>
    <source>
        <strain evidence="8">DSM 44771</strain>
    </source>
</reference>
<keyword evidence="8" id="KW-1185">Reference proteome</keyword>
<evidence type="ECO:0000256" key="1">
    <source>
        <dbReference type="ARBA" id="ARBA00004141"/>
    </source>
</evidence>
<comment type="subcellular location">
    <subcellularLocation>
        <location evidence="1">Membrane</location>
        <topology evidence="1">Multi-pass membrane protein</topology>
    </subcellularLocation>
</comment>
<feature type="transmembrane region" description="Helical" evidence="6">
    <location>
        <begin position="12"/>
        <end position="31"/>
    </location>
</feature>
<feature type="transmembrane region" description="Helical" evidence="6">
    <location>
        <begin position="65"/>
        <end position="85"/>
    </location>
</feature>
<evidence type="ECO:0000256" key="3">
    <source>
        <dbReference type="ARBA" id="ARBA00022692"/>
    </source>
</evidence>
<dbReference type="GO" id="GO:0016787">
    <property type="term" value="F:hydrolase activity"/>
    <property type="evidence" value="ECO:0007669"/>
    <property type="project" value="TreeGrafter"/>
</dbReference>
<dbReference type="STRING" id="95161.SAMN05660874_02893"/>
<feature type="transmembrane region" description="Helical" evidence="6">
    <location>
        <begin position="174"/>
        <end position="194"/>
    </location>
</feature>
<keyword evidence="4 6" id="KW-1133">Transmembrane helix</keyword>
<protein>
    <submittedName>
        <fullName evidence="7">Uncharacterized membrane protein YhhN</fullName>
    </submittedName>
</protein>
<evidence type="ECO:0000256" key="2">
    <source>
        <dbReference type="ARBA" id="ARBA00007375"/>
    </source>
</evidence>
<dbReference type="PANTHER" id="PTHR31885:SF6">
    <property type="entry name" value="GH04784P"/>
    <property type="match status" value="1"/>
</dbReference>
<sequence>MVAQVVDHEPVAVATQVLLMPVLAAHLALAVPGPRPRLVRLVLVALGFSWLGDTVPRFLDGDAEFLSMVGGFLLAQIVFVLAFLPDRDRSVLARRRGWLVPYLLVFAALVAACLPHAGVLTPAVVVYGLLLLSMAVLSTGVHPLTWAGGAIFMVSDGLIALGEFATALPGDANIIAIMATYAVAQLLIVLGVTARSAQTERA</sequence>
<dbReference type="Pfam" id="PF07947">
    <property type="entry name" value="YhhN"/>
    <property type="match status" value="1"/>
</dbReference>
<proteinExistence type="inferred from homology"/>
<evidence type="ECO:0000256" key="4">
    <source>
        <dbReference type="ARBA" id="ARBA00022989"/>
    </source>
</evidence>
<organism evidence="7 8">
    <name type="scientific">Saccharopolyspora flava</name>
    <dbReference type="NCBI Taxonomy" id="95161"/>
    <lineage>
        <taxon>Bacteria</taxon>
        <taxon>Bacillati</taxon>
        <taxon>Actinomycetota</taxon>
        <taxon>Actinomycetes</taxon>
        <taxon>Pseudonocardiales</taxon>
        <taxon>Pseudonocardiaceae</taxon>
        <taxon>Saccharopolyspora</taxon>
    </lineage>
</organism>
<dbReference type="GO" id="GO:0016020">
    <property type="term" value="C:membrane"/>
    <property type="evidence" value="ECO:0007669"/>
    <property type="project" value="UniProtKB-SubCell"/>
</dbReference>
<dbReference type="InterPro" id="IPR012506">
    <property type="entry name" value="TMEM86B-like"/>
</dbReference>
<accession>A0A1I6S536</accession>
<evidence type="ECO:0000313" key="8">
    <source>
        <dbReference type="Proteomes" id="UP000198852"/>
    </source>
</evidence>
<dbReference type="Proteomes" id="UP000198852">
    <property type="component" value="Unassembled WGS sequence"/>
</dbReference>
<feature type="transmembrane region" description="Helical" evidence="6">
    <location>
        <begin position="148"/>
        <end position="168"/>
    </location>
</feature>